<sequence length="936" mass="104672">MSSAQSQNDVASPVNEQSMDMNEQKLSTAATCAPHKKAQMTRDHHLHDVYVAVDALDSGSPSKKRRRIRRDKKESILKPFEAAFASQKHKLSSLETIKDSGEVLEENRYVDDKKDVPKETLEDVREVSVNEELENNEELMSQSLGDEEKGNETCGDVLEEKQKKLRATDEMSTREETEPFKASVPSQAGYIYGVNMVFPEDEVPIELCPFSSDGSVDPTHEESLPRTLNNAEKTSPKAASAPRNTTPPILPGILVTPTVTAPTTPAFMTTEDSATQIVVKRPVGRRRRRKKLSYSFARNKAATKKAKQEHDNVPASTALEGTLITPVNGHSAENGVEDEVDSTAPPSPVYPNAGTSYLYPSTSKGALWQWKDVEMYFDPVAQSDLDTLIRWRRENANFIAANPKAWRGVSGMESKRALLETMVADASDALGVHVDFPIRRGRSYLDIWEEIDFLDQQKRDSSLGETQVTSQVVKMKKKRKKVIMRAETSLLVSHRDLVYGYDDDRFQDFRDHLACRVKACQSDLPPTTPPMPSIRRQQNTNTEVVENVAQSIAEEVEFDEEVLPTFPICQLHPASLGLWKLRRKQDPDYSVVHPASVNRSQVPARWKEEMEHHKQQQYELQLQQMDKSAHPIDDDRTSDSTRDRLHVTISNRQVTGKLPSFGNSVEEDEISQTLAASVRSLISLSIYNWRTAQIVYERAACSIQCAPILESEAAVARELEDVFLQLCSANDTSTDAAVLPGSDLTRLPRTSLIKKSTPHDMIAHSVRHDVADNCSLAVAASVEFALQLSVGDAVDVLDRKGCWNYGEVMETYSEDTLGVATFLLIRFSLWPDDNVEWIAASEGRILPQGVADGSRLSSVGPTRAHRVRIRYDQNLARDLELSFPQRQAKQVTAASQVLAQRQHNIITRTSSDVQKTSQKRKRKRPAKCAVVARTSS</sequence>
<proteinExistence type="predicted"/>
<feature type="compositionally biased region" description="Basic residues" evidence="1">
    <location>
        <begin position="917"/>
        <end position="926"/>
    </location>
</feature>
<feature type="region of interest" description="Disordered" evidence="1">
    <location>
        <begin position="910"/>
        <end position="936"/>
    </location>
</feature>
<dbReference type="AlphaFoldDB" id="A0A425CM20"/>
<organism evidence="2 3">
    <name type="scientific">Peronospora effusa</name>
    <dbReference type="NCBI Taxonomy" id="542832"/>
    <lineage>
        <taxon>Eukaryota</taxon>
        <taxon>Sar</taxon>
        <taxon>Stramenopiles</taxon>
        <taxon>Oomycota</taxon>
        <taxon>Peronosporomycetes</taxon>
        <taxon>Peronosporales</taxon>
        <taxon>Peronosporaceae</taxon>
        <taxon>Peronospora</taxon>
    </lineage>
</organism>
<dbReference type="EMBL" id="QKXF01000083">
    <property type="protein sequence ID" value="RQM18107.1"/>
    <property type="molecule type" value="Genomic_DNA"/>
</dbReference>
<feature type="region of interest" description="Disordered" evidence="1">
    <location>
        <begin position="1"/>
        <end position="29"/>
    </location>
</feature>
<gene>
    <name evidence="2" type="ORF">DD237_000421</name>
</gene>
<accession>A0A425CM20</accession>
<dbReference type="Proteomes" id="UP000286097">
    <property type="component" value="Unassembled WGS sequence"/>
</dbReference>
<dbReference type="Gene3D" id="2.30.30.140">
    <property type="match status" value="1"/>
</dbReference>
<evidence type="ECO:0000313" key="3">
    <source>
        <dbReference type="Proteomes" id="UP000286097"/>
    </source>
</evidence>
<protein>
    <submittedName>
        <fullName evidence="2">Uncharacterized protein</fullName>
    </submittedName>
</protein>
<name>A0A425CM20_9STRA</name>
<comment type="caution">
    <text evidence="2">The sequence shown here is derived from an EMBL/GenBank/DDBJ whole genome shotgun (WGS) entry which is preliminary data.</text>
</comment>
<dbReference type="VEuPathDB" id="FungiDB:DD237_000421"/>
<evidence type="ECO:0000313" key="2">
    <source>
        <dbReference type="EMBL" id="RQM18107.1"/>
    </source>
</evidence>
<evidence type="ECO:0000256" key="1">
    <source>
        <dbReference type="SAM" id="MobiDB-lite"/>
    </source>
</evidence>
<feature type="region of interest" description="Disordered" evidence="1">
    <location>
        <begin position="211"/>
        <end position="254"/>
    </location>
</feature>
<reference evidence="2 3" key="1">
    <citation type="submission" date="2018-06" db="EMBL/GenBank/DDBJ databases">
        <title>Comparative genomics of downy mildews reveals potential adaptations to biotrophy.</title>
        <authorList>
            <person name="Fletcher K."/>
            <person name="Klosterman S.J."/>
            <person name="Derevnina L."/>
            <person name="Martin F."/>
            <person name="Koike S."/>
            <person name="Reyes Chin-Wo S."/>
            <person name="Mou B."/>
            <person name="Michelmore R."/>
        </authorList>
    </citation>
    <scope>NUCLEOTIDE SEQUENCE [LARGE SCALE GENOMIC DNA]</scope>
    <source>
        <strain evidence="2 3">R13</strain>
    </source>
</reference>